<dbReference type="EMBL" id="GEDV01011106">
    <property type="protein sequence ID" value="JAP77451.1"/>
    <property type="molecule type" value="Transcribed_RNA"/>
</dbReference>
<proteinExistence type="predicted"/>
<evidence type="ECO:0000313" key="1">
    <source>
        <dbReference type="EMBL" id="JAP77451.1"/>
    </source>
</evidence>
<reference evidence="1" key="1">
    <citation type="journal article" date="2016" name="Ticks Tick Borne Dis.">
        <title>De novo assembly and annotation of the salivary gland transcriptome of Rhipicephalus appendiculatus male and female ticks during blood feeding.</title>
        <authorList>
            <person name="de Castro M.H."/>
            <person name="de Klerk D."/>
            <person name="Pienaar R."/>
            <person name="Latif A.A."/>
            <person name="Rees D.J."/>
            <person name="Mans B.J."/>
        </authorList>
    </citation>
    <scope>NUCLEOTIDE SEQUENCE</scope>
    <source>
        <tissue evidence="1">Salivary glands</tissue>
    </source>
</reference>
<accession>A0A131YHQ7</accession>
<organism evidence="1">
    <name type="scientific">Rhipicephalus appendiculatus</name>
    <name type="common">Brown ear tick</name>
    <dbReference type="NCBI Taxonomy" id="34631"/>
    <lineage>
        <taxon>Eukaryota</taxon>
        <taxon>Metazoa</taxon>
        <taxon>Ecdysozoa</taxon>
        <taxon>Arthropoda</taxon>
        <taxon>Chelicerata</taxon>
        <taxon>Arachnida</taxon>
        <taxon>Acari</taxon>
        <taxon>Parasitiformes</taxon>
        <taxon>Ixodida</taxon>
        <taxon>Ixodoidea</taxon>
        <taxon>Ixodidae</taxon>
        <taxon>Rhipicephalinae</taxon>
        <taxon>Rhipicephalus</taxon>
        <taxon>Rhipicephalus</taxon>
    </lineage>
</organism>
<protein>
    <submittedName>
        <fullName evidence="1">Uncharacterized protein</fullName>
    </submittedName>
</protein>
<name>A0A131YHQ7_RHIAP</name>
<sequence>MHMVPFLSPLSSVIPKVLFSSLALHSLHSLPPPSFYVRSISLTPNLSPPVSLCCVVSLQLTVDFLLPRCAVPAFGSSLHP</sequence>
<dbReference type="AlphaFoldDB" id="A0A131YHQ7"/>